<feature type="compositionally biased region" description="Acidic residues" evidence="1">
    <location>
        <begin position="40"/>
        <end position="51"/>
    </location>
</feature>
<dbReference type="PANTHER" id="PTHR24148">
    <property type="entry name" value="ANKYRIN REPEAT DOMAIN-CONTAINING PROTEIN 39 HOMOLOG-RELATED"/>
    <property type="match status" value="1"/>
</dbReference>
<dbReference type="AlphaFoldDB" id="A0A8H5E013"/>
<dbReference type="Proteomes" id="UP000573603">
    <property type="component" value="Unassembled WGS sequence"/>
</dbReference>
<dbReference type="InterPro" id="IPR052895">
    <property type="entry name" value="HetReg/Transcr_Mod"/>
</dbReference>
<evidence type="ECO:0000313" key="3">
    <source>
        <dbReference type="Proteomes" id="UP000573603"/>
    </source>
</evidence>
<dbReference type="Pfam" id="PF26639">
    <property type="entry name" value="Het-6_barrel"/>
    <property type="match status" value="1"/>
</dbReference>
<reference evidence="2 3" key="1">
    <citation type="journal article" date="2020" name="BMC Genomics">
        <title>Correction to: Identification and distribution of gene clusters required for synthesis of sphingolipid metabolism inhibitors in diverse species of the filamentous fungus Fusarium.</title>
        <authorList>
            <person name="Kim H.S."/>
            <person name="Lohmar J.M."/>
            <person name="Busman M."/>
            <person name="Brown D.W."/>
            <person name="Naumann T.A."/>
            <person name="Divon H.H."/>
            <person name="Lysoe E."/>
            <person name="Uhlig S."/>
            <person name="Proctor R.H."/>
        </authorList>
    </citation>
    <scope>NUCLEOTIDE SEQUENCE [LARGE SCALE GENOMIC DNA]</scope>
    <source>
        <strain evidence="2 3">NRRL 25214</strain>
    </source>
</reference>
<keyword evidence="3" id="KW-1185">Reference proteome</keyword>
<evidence type="ECO:0000256" key="1">
    <source>
        <dbReference type="SAM" id="MobiDB-lite"/>
    </source>
</evidence>
<dbReference type="PANTHER" id="PTHR24148:SF64">
    <property type="entry name" value="HETEROKARYON INCOMPATIBILITY DOMAIN-CONTAINING PROTEIN"/>
    <property type="match status" value="1"/>
</dbReference>
<evidence type="ECO:0000313" key="2">
    <source>
        <dbReference type="EMBL" id="KAF5242163.1"/>
    </source>
</evidence>
<name>A0A8H5E013_9HYPO</name>
<dbReference type="EMBL" id="JABEVY010000214">
    <property type="protein sequence ID" value="KAF5242163.1"/>
    <property type="molecule type" value="Genomic_DNA"/>
</dbReference>
<gene>
    <name evidence="2" type="ORF">FANTH_8795</name>
</gene>
<comment type="caution">
    <text evidence="2">The sequence shown here is derived from an EMBL/GenBank/DDBJ whole genome shotgun (WGS) entry which is preliminary data.</text>
</comment>
<feature type="region of interest" description="Disordered" evidence="1">
    <location>
        <begin position="1"/>
        <end position="54"/>
    </location>
</feature>
<organism evidence="2 3">
    <name type="scientific">Fusarium anthophilum</name>
    <dbReference type="NCBI Taxonomy" id="48485"/>
    <lineage>
        <taxon>Eukaryota</taxon>
        <taxon>Fungi</taxon>
        <taxon>Dikarya</taxon>
        <taxon>Ascomycota</taxon>
        <taxon>Pezizomycotina</taxon>
        <taxon>Sordariomycetes</taxon>
        <taxon>Hypocreomycetidae</taxon>
        <taxon>Hypocreales</taxon>
        <taxon>Nectriaceae</taxon>
        <taxon>Fusarium</taxon>
        <taxon>Fusarium fujikuroi species complex</taxon>
    </lineage>
</organism>
<protein>
    <submittedName>
        <fullName evidence="2">Uncharacterized protein</fullName>
    </submittedName>
</protein>
<proteinExistence type="predicted"/>
<sequence length="331" mass="36828">MPQPFEPKAGRETKFALQTCVGRRKKQEQDPQDGHGSSIADDEASGDEEEPGCATMGSLRVKIIETEEEMVVSVGGIVKDLNGPDWLQGLTTHRAASLWSKLTSRPMRKVVLPKAEAKGAIPSLYNRIELQRQLETLNPRDLIYGLLGVSQASVVVDYSKPLHQVYHDYASGWIRWAYAQNSSTTPLSSMMVSLVWAGIGVCILRQWQVEGPLRSWEEVIVNITSAEQFWNLYKAGETDGWEEFLIVSRRNTKDTCLSQTATGYFGLGPLMTESSDLTCVFPGVRLPMIFRPKGNLFELMGTCYVHGLMDGEAVGDDVQAWETTLSDFVLM</sequence>
<accession>A0A8H5E013</accession>